<dbReference type="Pfam" id="PF02803">
    <property type="entry name" value="Thiolase_C"/>
    <property type="match status" value="1"/>
</dbReference>
<dbReference type="AlphaFoldDB" id="A0A255DG70"/>
<keyword evidence="3 5" id="KW-0012">Acyltransferase</keyword>
<evidence type="ECO:0008006" key="10">
    <source>
        <dbReference type="Google" id="ProtNLM"/>
    </source>
</evidence>
<dbReference type="RefSeq" id="WP_094483440.1">
    <property type="nucleotide sequence ID" value="NZ_NOZR01000023.1"/>
</dbReference>
<feature type="active site" description="Acyl-thioester intermediate" evidence="4">
    <location>
        <position position="90"/>
    </location>
</feature>
<evidence type="ECO:0000256" key="5">
    <source>
        <dbReference type="RuleBase" id="RU003557"/>
    </source>
</evidence>
<dbReference type="InterPro" id="IPR002155">
    <property type="entry name" value="Thiolase"/>
</dbReference>
<organism evidence="8 9">
    <name type="scientific">Mycolicibacterium sphagni</name>
    <dbReference type="NCBI Taxonomy" id="1786"/>
    <lineage>
        <taxon>Bacteria</taxon>
        <taxon>Bacillati</taxon>
        <taxon>Actinomycetota</taxon>
        <taxon>Actinomycetes</taxon>
        <taxon>Mycobacteriales</taxon>
        <taxon>Mycobacteriaceae</taxon>
        <taxon>Mycolicibacterium</taxon>
    </lineage>
</organism>
<dbReference type="InterPro" id="IPR020616">
    <property type="entry name" value="Thiolase_N"/>
</dbReference>
<evidence type="ECO:0000256" key="3">
    <source>
        <dbReference type="ARBA" id="ARBA00023315"/>
    </source>
</evidence>
<evidence type="ECO:0000256" key="1">
    <source>
        <dbReference type="ARBA" id="ARBA00010982"/>
    </source>
</evidence>
<reference evidence="8 9" key="1">
    <citation type="submission" date="2017-07" db="EMBL/GenBank/DDBJ databases">
        <title>The new phylogeny of genus Mycobacterium.</title>
        <authorList>
            <person name="Tortoli E."/>
            <person name="Trovato A."/>
            <person name="Cirillo D.M."/>
        </authorList>
    </citation>
    <scope>NUCLEOTIDE SEQUENCE [LARGE SCALE GENOMIC DNA]</scope>
    <source>
        <strain evidence="8 9">ATCC 33027</strain>
    </source>
</reference>
<dbReference type="Proteomes" id="UP000216063">
    <property type="component" value="Unassembled WGS sequence"/>
</dbReference>
<sequence>MSSDVLVIDAVRTPSGRRGGGLSGLHPAELLGRVLTALLSRNGLDGSEVDQLICGCEGQSGAQSFNIGRTAWLTAGLPTTVAATTVDAQCGASQQALSFGTALIGSGSCDAVLACGVESMSVVPLGASTKVGPGRAIPKAYFARYEFPSHFAAADAYARRHEIGRSECDAYGMRSQERALQAWDRGAFNREVIAVDVPADGPDEGSAGPVTIRRDEGVRVRDASAVAQLAPLSPDGIHTAATTSQIADQASAVLLMSANAAARTGLSARARVVDHLAVGVDPVTMFDGPIEVTRALLARNAIAPSDIGVAEINEAFAAVPIAWAREFGIDESRVNQLGGAIALGHALGSTGTRLITTAVTALEERDAERALVAVCCNGGLGTGTLLERC</sequence>
<keyword evidence="2 5" id="KW-0808">Transferase</keyword>
<feature type="active site" description="Proton acceptor" evidence="4">
    <location>
        <position position="375"/>
    </location>
</feature>
<dbReference type="CDD" id="cd00751">
    <property type="entry name" value="thiolase"/>
    <property type="match status" value="1"/>
</dbReference>
<dbReference type="EMBL" id="NOZR01000023">
    <property type="protein sequence ID" value="OYN76225.1"/>
    <property type="molecule type" value="Genomic_DNA"/>
</dbReference>
<evidence type="ECO:0000313" key="9">
    <source>
        <dbReference type="Proteomes" id="UP000216063"/>
    </source>
</evidence>
<dbReference type="PANTHER" id="PTHR43365:SF1">
    <property type="entry name" value="ACETYL-COA C-ACYLTRANSFERASE"/>
    <property type="match status" value="1"/>
</dbReference>
<gene>
    <name evidence="8" type="ORF">CG716_23060</name>
</gene>
<evidence type="ECO:0000259" key="7">
    <source>
        <dbReference type="Pfam" id="PF02803"/>
    </source>
</evidence>
<dbReference type="SUPFAM" id="SSF53901">
    <property type="entry name" value="Thiolase-like"/>
    <property type="match status" value="2"/>
</dbReference>
<protein>
    <recommendedName>
        <fullName evidence="10">Acetyl-CoA acetyltransferase</fullName>
    </recommendedName>
</protein>
<feature type="domain" description="Thiolase N-terminal" evidence="6">
    <location>
        <begin position="5"/>
        <end position="258"/>
    </location>
</feature>
<comment type="similarity">
    <text evidence="1 5">Belongs to the thiolase-like superfamily. Thiolase family.</text>
</comment>
<dbReference type="PIRSF" id="PIRSF000429">
    <property type="entry name" value="Ac-CoA_Ac_transf"/>
    <property type="match status" value="1"/>
</dbReference>
<feature type="active site" description="Proton acceptor" evidence="4">
    <location>
        <position position="345"/>
    </location>
</feature>
<dbReference type="PANTHER" id="PTHR43365">
    <property type="entry name" value="BLR7806 PROTEIN"/>
    <property type="match status" value="1"/>
</dbReference>
<dbReference type="InterPro" id="IPR016039">
    <property type="entry name" value="Thiolase-like"/>
</dbReference>
<dbReference type="Gene3D" id="3.40.47.10">
    <property type="match status" value="2"/>
</dbReference>
<keyword evidence="9" id="KW-1185">Reference proteome</keyword>
<dbReference type="InterPro" id="IPR020617">
    <property type="entry name" value="Thiolase_C"/>
</dbReference>
<dbReference type="NCBIfam" id="TIGR01930">
    <property type="entry name" value="AcCoA-C-Actrans"/>
    <property type="match status" value="1"/>
</dbReference>
<name>A0A255DG70_9MYCO</name>
<dbReference type="OrthoDB" id="9764638at2"/>
<feature type="domain" description="Thiolase C-terminal" evidence="7">
    <location>
        <begin position="268"/>
        <end position="388"/>
    </location>
</feature>
<evidence type="ECO:0000313" key="8">
    <source>
        <dbReference type="EMBL" id="OYN76225.1"/>
    </source>
</evidence>
<comment type="caution">
    <text evidence="8">The sequence shown here is derived from an EMBL/GenBank/DDBJ whole genome shotgun (WGS) entry which is preliminary data.</text>
</comment>
<evidence type="ECO:0000256" key="2">
    <source>
        <dbReference type="ARBA" id="ARBA00022679"/>
    </source>
</evidence>
<accession>A0A255DG70</accession>
<evidence type="ECO:0000259" key="6">
    <source>
        <dbReference type="Pfam" id="PF00108"/>
    </source>
</evidence>
<dbReference type="Pfam" id="PF00108">
    <property type="entry name" value="Thiolase_N"/>
    <property type="match status" value="1"/>
</dbReference>
<evidence type="ECO:0000256" key="4">
    <source>
        <dbReference type="PIRSR" id="PIRSR000429-1"/>
    </source>
</evidence>
<proteinExistence type="inferred from homology"/>
<dbReference type="GO" id="GO:0016747">
    <property type="term" value="F:acyltransferase activity, transferring groups other than amino-acyl groups"/>
    <property type="evidence" value="ECO:0007669"/>
    <property type="project" value="InterPro"/>
</dbReference>